<feature type="compositionally biased region" description="Low complexity" evidence="1">
    <location>
        <begin position="159"/>
        <end position="172"/>
    </location>
</feature>
<feature type="domain" description="Cadherin" evidence="3">
    <location>
        <begin position="2438"/>
        <end position="2533"/>
    </location>
</feature>
<evidence type="ECO:0000256" key="1">
    <source>
        <dbReference type="SAM" id="MobiDB-lite"/>
    </source>
</evidence>
<dbReference type="NCBIfam" id="NF033682">
    <property type="entry name" value="retention_LapA"/>
    <property type="match status" value="1"/>
</dbReference>
<dbReference type="InterPro" id="IPR047777">
    <property type="entry name" value="LapA-like_RM"/>
</dbReference>
<feature type="region of interest" description="Disordered" evidence="1">
    <location>
        <begin position="142"/>
        <end position="208"/>
    </location>
</feature>
<dbReference type="PROSITE" id="PS00330">
    <property type="entry name" value="HEMOLYSIN_CALCIUM"/>
    <property type="match status" value="4"/>
</dbReference>
<keyword evidence="5" id="KW-1185">Reference proteome</keyword>
<proteinExistence type="predicted"/>
<evidence type="ECO:0000313" key="5">
    <source>
        <dbReference type="Proteomes" id="UP001234798"/>
    </source>
</evidence>
<dbReference type="SUPFAM" id="SSF51120">
    <property type="entry name" value="beta-Roll"/>
    <property type="match status" value="1"/>
</dbReference>
<name>A0ABY9M7M4_9BURK</name>
<reference evidence="4 5" key="1">
    <citation type="submission" date="2023-08" db="EMBL/GenBank/DDBJ databases">
        <title>Achromobacter seleniivolatilans sp. nov., isolated from seleniferous soil.</title>
        <authorList>
            <person name="Zhang S."/>
            <person name="Li K."/>
            <person name="Peng J."/>
            <person name="Zhao Q."/>
            <person name="Wang H."/>
            <person name="Guo Y."/>
        </authorList>
    </citation>
    <scope>NUCLEOTIDE SEQUENCE [LARGE SCALE GENOMIC DNA]</scope>
    <source>
        <strain evidence="4 5">R39</strain>
    </source>
</reference>
<feature type="domain" description="Cadherin" evidence="3">
    <location>
        <begin position="2117"/>
        <end position="2212"/>
    </location>
</feature>
<dbReference type="PROSITE" id="PS50268">
    <property type="entry name" value="CADHERIN_2"/>
    <property type="match status" value="6"/>
</dbReference>
<feature type="compositionally biased region" description="Polar residues" evidence="1">
    <location>
        <begin position="173"/>
        <end position="201"/>
    </location>
</feature>
<dbReference type="Pfam" id="PF00092">
    <property type="entry name" value="VWA"/>
    <property type="match status" value="1"/>
</dbReference>
<dbReference type="CDD" id="cd00198">
    <property type="entry name" value="vWFA"/>
    <property type="match status" value="1"/>
</dbReference>
<gene>
    <name evidence="4" type="ORF">RAS12_11675</name>
</gene>
<dbReference type="Gene3D" id="3.40.50.410">
    <property type="entry name" value="von Willebrand factor, type A domain"/>
    <property type="match status" value="1"/>
</dbReference>
<feature type="domain" description="VWFA" evidence="2">
    <location>
        <begin position="3430"/>
        <end position="3645"/>
    </location>
</feature>
<dbReference type="InterPro" id="IPR036465">
    <property type="entry name" value="vWFA_dom_sf"/>
</dbReference>
<dbReference type="Pfam" id="PF17963">
    <property type="entry name" value="Big_9"/>
    <property type="match status" value="1"/>
</dbReference>
<organism evidence="4 5">
    <name type="scientific">Achromobacter seleniivolatilans</name>
    <dbReference type="NCBI Taxonomy" id="3047478"/>
    <lineage>
        <taxon>Bacteria</taxon>
        <taxon>Pseudomonadati</taxon>
        <taxon>Pseudomonadota</taxon>
        <taxon>Betaproteobacteria</taxon>
        <taxon>Burkholderiales</taxon>
        <taxon>Alcaligenaceae</taxon>
        <taxon>Achromobacter</taxon>
    </lineage>
</organism>
<dbReference type="InterPro" id="IPR002126">
    <property type="entry name" value="Cadherin-like_dom"/>
</dbReference>
<dbReference type="PRINTS" id="PR00313">
    <property type="entry name" value="CABNDNGRPT"/>
</dbReference>
<feature type="domain" description="Cadherin" evidence="3">
    <location>
        <begin position="2012"/>
        <end position="2105"/>
    </location>
</feature>
<dbReference type="Gene3D" id="2.60.40.10">
    <property type="entry name" value="Immunoglobulins"/>
    <property type="match status" value="28"/>
</dbReference>
<dbReference type="PROSITE" id="PS50234">
    <property type="entry name" value="VWFA"/>
    <property type="match status" value="1"/>
</dbReference>
<dbReference type="NCBIfam" id="TIGR01965">
    <property type="entry name" value="VCBS_repeat"/>
    <property type="match status" value="29"/>
</dbReference>
<dbReference type="PANTHER" id="PTHR14139:SF2">
    <property type="entry name" value="CALSYNTENIN-1"/>
    <property type="match status" value="1"/>
</dbReference>
<feature type="region of interest" description="Disordered" evidence="1">
    <location>
        <begin position="926"/>
        <end position="952"/>
    </location>
</feature>
<feature type="region of interest" description="Disordered" evidence="1">
    <location>
        <begin position="1566"/>
        <end position="1592"/>
    </location>
</feature>
<dbReference type="Pfam" id="PF00353">
    <property type="entry name" value="HemolysinCabind"/>
    <property type="match status" value="2"/>
</dbReference>
<dbReference type="SMART" id="SM00327">
    <property type="entry name" value="VWA"/>
    <property type="match status" value="1"/>
</dbReference>
<dbReference type="EMBL" id="CP132976">
    <property type="protein sequence ID" value="WMD22996.1"/>
    <property type="molecule type" value="Genomic_DNA"/>
</dbReference>
<feature type="region of interest" description="Disordered" evidence="1">
    <location>
        <begin position="606"/>
        <end position="632"/>
    </location>
</feature>
<dbReference type="PANTHER" id="PTHR14139">
    <property type="entry name" value="CALSYNTENIN"/>
    <property type="match status" value="1"/>
</dbReference>
<feature type="domain" description="Cadherin" evidence="3">
    <location>
        <begin position="2224"/>
        <end position="2319"/>
    </location>
</feature>
<dbReference type="InterPro" id="IPR013783">
    <property type="entry name" value="Ig-like_fold"/>
</dbReference>
<dbReference type="Proteomes" id="UP001234798">
    <property type="component" value="Chromosome"/>
</dbReference>
<evidence type="ECO:0000259" key="2">
    <source>
        <dbReference type="PROSITE" id="PS50234"/>
    </source>
</evidence>
<dbReference type="InterPro" id="IPR002035">
    <property type="entry name" value="VWF_A"/>
</dbReference>
<dbReference type="InterPro" id="IPR011049">
    <property type="entry name" value="Serralysin-like_metalloprot_C"/>
</dbReference>
<dbReference type="InterPro" id="IPR001343">
    <property type="entry name" value="Hemolysn_Ca-bd"/>
</dbReference>
<dbReference type="SUPFAM" id="SSF53300">
    <property type="entry name" value="vWA-like"/>
    <property type="match status" value="1"/>
</dbReference>
<dbReference type="InterPro" id="IPR018511">
    <property type="entry name" value="Hemolysin-typ_Ca-bd_CS"/>
</dbReference>
<accession>A0ABY9M7M4</accession>
<evidence type="ECO:0000313" key="4">
    <source>
        <dbReference type="EMBL" id="WMD22996.1"/>
    </source>
</evidence>
<dbReference type="RefSeq" id="WP_306948555.1">
    <property type="nucleotide sequence ID" value="NZ_CP132976.1"/>
</dbReference>
<sequence>MANSSPAVVNEISGRAWIRNSDGSLTELHQGSKVPAGSDIVTASGATVSLQVENGMPIVIGESREVAVNGDMGGPLADPSEAAVAPPSGTDSDRLLAALQAGRDPFDELDPTAAVVAGGGDAGGSSFVRLARILESTSPLDLAYPNPSRGDDTLPRVSGAGLTDGGAADTPAVTNNAPSALNDTGRGDQNTPVRGNLLSNDSDPDGDPLAIVSVSGRPMTPGGVSVTGSNGGTFTVLPDGSYVFTPGTGFQHLPEGQTATTTISYTVTDPSGATSTATVEVTVVGVNDAAIITPANADDDKGTVKEDTTFTANGKLNVTDVDDGQSFFVVQSGQAGQHGTFSLDSSGAWVYNLNNNDPRVQALAVGETLTERFTVTTADGTTGTVIVTIQGTNDVPTLSGIAAGAVTEDDALVATGKLNVSDIDTSDTHTWSVNESGNGQYGKLTVGADGTWTYNLTNGNPAVQALAVGETLTETFTVTVDDGHGGTATQVVTVTINGTNDDPVISGEAAGSVKEDGELTATGQLSQTDVDTTDTHTWSVNNGGNGAHGTFSVDSTGKWTYTLNNDDPKVQALGANESLTEKFTVTVDDGNGGVVTQEVTVTVNGTNDKPVVTGEATGSVKEDGDLTTSGQLSQTDVDVNDTHTWTVNNGGNGEHGTFSVDNTGKWTYTLNNDDPKVQALGEGKTLTETFTVTVDDGNGGVVTQEVTVTINGTNDGAIVTPGTPDGDKGTVKEDGTLSTGGKLDVTDKDTGEAEFKPITSQVGDHGTFSIGKDGTWTYHLNNDDPKVQALAVGEHLTETITVTTIDGTTAQIVVTIEGTNDKPVISGEAAGSVKEDGELTATGQLSQTDVDTTDTHTWSVNNGGNGAHGTFSVDSTGKWTYTLNNDDPKVQALGANESLTEKFTVTVDDGNGGVVTQEVTVTVNGTNDKPVVTGEATGSVKEDGDLTTSGQLSQTDVDVNDTHTWTVNNGGNGEHGTFSVDNTGKWTYTLNNDDPKVQALGEGKTLTETFTVTVDDGNGGVVTQEVTVTINGTNDGAIVTPGTPDGDKGTVKEDGTLSTGGKLDVTDKDTGEAEFKPITSQVGDHGTFSIGKDGTWTYHLNNDDPKVQALAVGEHLTETITVTTIDGTTAQIVVTIEGTNDKPVISGEAAGSVKEDGELTATGQLSQTDVDTTDTHTWSVNNGGNGAHGTFSVDSTGKWTYTLNNDDPKVQALGANESLTEKFTVTVDDGNGGVVTQEVTVTVNGTNDKPVVTGEATGSVKEDGDLTTSGQLSQTDVDVNDTHTWTVNNGGNGEHGTFSVDNTGKWTYTLNNDDPKVQALGEGKTLTETFTVTVDDGNGGVVTQEVTVTINGTNDGAIVTPGTPDGDKGTVKEDGTLSTGGKLDVTDKDTGEAEFKPITSQVGDHGTFSIGKDGTWTYHLNNDDPKVQALAVGEHLTETITVTTIDGTTAQIVVTIEGTNDKPVISGEAAGSVKEDGELTATGQLSQTDVDTTDTHTWSVNNGGNGAHGTFSVDSTGKWTYTLNNDDPKVQALGANESLTEKFTVTVDDGNGGVVTQEVTVTVNGTNDKPVVTGEATGSVKEDGDLTTSGQLSQTDVDVNDTHTWTVNNGGNGEHGTFSVDNTGKWTYTLNNDDPKVQALGEGKTLTETFTVTVDDGNGGVVTQEVTVTINGTNDGAIVTPGTPDGDKGTVKEDATLSTGGKLDVTDKDTGEAEFKPITSQVGDHGTFSIGKDGTWTYHLNNDDPKVQALAVGEHLTETITVTTIDGTTAQIVVTIDGTNDKPVISGVATGDVTESTALSTSGQLTKTDVDTSDTHTWSVGNNGKGSFGSFSVDNTGKWTYHLDNNNPDVKALKTGETATEKFTVTVDDGHGGVTTQEVTVTINGTDDGAIITPATPGSDAGLVREDEIYSTGGKLNVTDPDVGEAVFRPQTGTAGQHGTFSIDENGKWTYNLTNTDPAVQALGVGQTLTEKFTVTTADGTTGTVTVTIEGTNDIPTITGAATGAVVEDDITEISGQLKANDVDTTDTHTWTVSNEGKGQYGSFSVDANGKWTYNLDNDSAKVQSLAAGQTATDRITVTVDDGHGGKNTQQITITITGANDAPTITGAATGAVTEDGTKTATGQLTANDVDTTDTHTWTVSNEGKGQYGSFSVDANGKWTYNLDNDSAKVQSLAAGQTATDRITVTVDDGHGGKTTQQITITITGANDAPTITGTATGAVTEDGTKTATGQLTANDVDTTDTHTWTVSNEGKGQYGSFSVDANGKWTYNLDNDSAKVQSLAAGQTATDRITVTVDDGHGGKTTQQITITITGANDAPTITGTATGAVTEDGTKTATGQLTANDVDTTDTHTWTVSNEGKGQYGSFSVDANGKWTYNLDNDSAKVQSLAAGQTATDRITVTVDDGHGGKTTQQITITITGANDAPTITGTATGAVTEDGTKTATGQLTANDVDTTDTHTWTVSNEGKGQYGSFSVDANGKWTYNLDNDSAKVQSLAAGQTATDRITVTVDDGHGGKTTQQITITITGANDAPTITGTATGAVTEDGTKTATGQLTANDVDTTDTHTWTVSNEGKGQYGSFSVDANGKWTYNLDNDSAKVQSLAAGQTATDSITVTVDDGHGGKTTQQITITITGANDAPTIAGTATGAVKEDGTLTATGQLTKTDIDTTDTHTWSVSNKGVGLYGTFTVDTNGKWTYTLNNGSASVQGLKEGQQVTDTLIVTVDDGHGGTAQQPITVTITGTNDKAIITPATPGSDAGSVKEDEIYTAAGKLNVTDADVGEAKFQPQTDIAGKYGKFSIDANGNWTFKLDNTLPVVQQLGATEKLTESYTVTTADGTTSTVVITVNGTNDVPTIAGLATGAVKEDGTLKATGQLTKTDVDVNDTHTWTVNNSGKGVYGTFTVDASGKWTYTLDNANANVQGLKEGQQVTDTLIVTVDDGHGGTAQQPITVTITGTNDKAIITPATPGSDAGSVKEDEIYTAAGKLNVTDADVGEAKFQAQTDIAGKYGKFSIDANGNWTFKLDNTLPVVQQLGATEKLTESYTVTTADGTTSTVVITVNGTNDVPTISGLATGAVKEDGTLKATGQLTKTDVDVNDTHTWTVNNSGKGIYGTLTVDASGKWTYTLDNASANVQGLKEGQQVTDTIIVTVNDGNGGTAQQPITITITGTNDAPVITGQTSGSVTEDYALTVNGKLNVVDADVGQSGVAAQTNVVGKYGTFSIDANGNWTYSLNNSLAVVQNLPAGALLTETFNVTAGDGVTVQPITVSVIGTNDAPVSADNSANVEVGTSHVFTLSEFAFNDGAEGNTLQSVIISRLPTDGTLTLNGNPVGLNTAVSAADIAAGKLVFTPSANGLDTSIGFQVRDNGGTDHGGQNTSGTYNFVLNTNNIVTGENVGSGTGITPPLNGGSGDDIILGDKGGTVVTVEPGKNYNIALVVDTSGSMAYGLDGSTGVSYANSRMKLVIDALKSLASQLAGHDGTVNVTLIGFADNAGQNLTLQNLTQTNVKQLTDAIGKLSADGGTNYEAAFNSAVAWFNAQTAAGKTAAAGYENVTFFLTDGDPTFYYDKNGDLAGTGNSTNVTTLQESVNAFDPLSKVSTVHGIGIGNGVNENYLRLFDNTGGGGTSYNAFGSSSDSTLASFGSRSDGLNNMSNWATTGTGVLTGSVTKTSGVMQIVDTVGGTSTTATSSSAITIASYGKVSFWVQTATFSSGDQFTWTLQRYDSVTKTWVSVDGGTTTSGYSNGTTITSQLMPSGSYRLVYEVVDNTSNSRNATAYIDDITLAAYSASQVVASPSGQVDIVLKGSDLAAALQGGSSSTDPAVVGNDVINGGAGNDIIFGDTINTDHLAWGSVAAGSHDGQGLKALQDFLAYQNGHAATATEVYDYLKANHAQFNLPDDPRGGNDTIHGGTGDDIIYGQGGNDTLYGDDGNDILYGGSGDDYLHGGAGNDVLDGGSGNDTLIGGKGNDTLIGGAGSDTFKWELNDQGTTAAPAVDTIKDFSNATIANGGDVLDLKDLLIGEKDGTLTQYLNIHKDGNNTVIDINTKGQIGQGADQKIVLENVDLTNNGALSNQAIINDLLQKGKLNVDHS</sequence>
<dbReference type="InterPro" id="IPR010221">
    <property type="entry name" value="VCBS_dom"/>
</dbReference>
<protein>
    <submittedName>
        <fullName evidence="4">Retention module-containing protein</fullName>
    </submittedName>
</protein>
<dbReference type="NCBIfam" id="TIGR03661">
    <property type="entry name" value="T1SS_VCA0849"/>
    <property type="match status" value="1"/>
</dbReference>
<dbReference type="InterPro" id="IPR040853">
    <property type="entry name" value="RapA2_cadherin-like"/>
</dbReference>
<evidence type="ECO:0000259" key="3">
    <source>
        <dbReference type="PROSITE" id="PS50268"/>
    </source>
</evidence>
<feature type="domain" description="Cadherin" evidence="3">
    <location>
        <begin position="2331"/>
        <end position="2426"/>
    </location>
</feature>
<dbReference type="Pfam" id="PF17803">
    <property type="entry name" value="Cadherin_4"/>
    <property type="match status" value="28"/>
</dbReference>
<feature type="domain" description="Cadherin" evidence="3">
    <location>
        <begin position="2545"/>
        <end position="2640"/>
    </location>
</feature>
<dbReference type="NCBIfam" id="NF012211">
    <property type="entry name" value="tand_rpt_95"/>
    <property type="match status" value="5"/>
</dbReference>
<dbReference type="InterPro" id="IPR019960">
    <property type="entry name" value="T1SS_VCA0849"/>
</dbReference>
<feature type="region of interest" description="Disordered" evidence="1">
    <location>
        <begin position="1246"/>
        <end position="1272"/>
    </location>
</feature>